<name>I7M7D7_TETTS</name>
<sequence>MSTQPTQNLAQQLNLAEKKKLQGVSYRVMVNLPVIIKDKEIIDRKLTIDIFKRKAASNQKQTQQKKHLQMKKTAEDQIGRIYINELWSDKFHKLVMNESRIQEVLDKIQKLYRRNVDEFVEDIHNAAQSDKKTDTDEIIQKHIEKSSLPYILKNNSSLLNNISKKMQTDTIQDDQEEVSIICSNKSYSTHNKRDSLKNESVYFLLNRKDSELDNLEKSIKYKFLRNKKDNILAKPKAQVFENPINPTFFNNAQNILSQCKQINEEWEVNKQLQRRASPFYTVKEDRF</sequence>
<dbReference type="eggNOG" id="ENOG502SZGR">
    <property type="taxonomic scope" value="Eukaryota"/>
</dbReference>
<reference evidence="2" key="1">
    <citation type="journal article" date="2006" name="PLoS Biol.">
        <title>Macronuclear genome sequence of the ciliate Tetrahymena thermophila, a model eukaryote.</title>
        <authorList>
            <person name="Eisen J.A."/>
            <person name="Coyne R.S."/>
            <person name="Wu M."/>
            <person name="Wu D."/>
            <person name="Thiagarajan M."/>
            <person name="Wortman J.R."/>
            <person name="Badger J.H."/>
            <person name="Ren Q."/>
            <person name="Amedeo P."/>
            <person name="Jones K.M."/>
            <person name="Tallon L.J."/>
            <person name="Delcher A.L."/>
            <person name="Salzberg S.L."/>
            <person name="Silva J.C."/>
            <person name="Haas B.J."/>
            <person name="Majoros W.H."/>
            <person name="Farzad M."/>
            <person name="Carlton J.M."/>
            <person name="Smith R.K. Jr."/>
            <person name="Garg J."/>
            <person name="Pearlman R.E."/>
            <person name="Karrer K.M."/>
            <person name="Sun L."/>
            <person name="Manning G."/>
            <person name="Elde N.C."/>
            <person name="Turkewitz A.P."/>
            <person name="Asai D.J."/>
            <person name="Wilkes D.E."/>
            <person name="Wang Y."/>
            <person name="Cai H."/>
            <person name="Collins K."/>
            <person name="Stewart B.A."/>
            <person name="Lee S.R."/>
            <person name="Wilamowska K."/>
            <person name="Weinberg Z."/>
            <person name="Ruzzo W.L."/>
            <person name="Wloga D."/>
            <person name="Gaertig J."/>
            <person name="Frankel J."/>
            <person name="Tsao C.-C."/>
            <person name="Gorovsky M.A."/>
            <person name="Keeling P.J."/>
            <person name="Waller R.F."/>
            <person name="Patron N.J."/>
            <person name="Cherry J.M."/>
            <person name="Stover N.A."/>
            <person name="Krieger C.J."/>
            <person name="del Toro C."/>
            <person name="Ryder H.F."/>
            <person name="Williamson S.C."/>
            <person name="Barbeau R.A."/>
            <person name="Hamilton E.P."/>
            <person name="Orias E."/>
        </authorList>
    </citation>
    <scope>NUCLEOTIDE SEQUENCE [LARGE SCALE GENOMIC DNA]</scope>
    <source>
        <strain evidence="2">SB210</strain>
    </source>
</reference>
<organism evidence="1 2">
    <name type="scientific">Tetrahymena thermophila (strain SB210)</name>
    <dbReference type="NCBI Taxonomy" id="312017"/>
    <lineage>
        <taxon>Eukaryota</taxon>
        <taxon>Sar</taxon>
        <taxon>Alveolata</taxon>
        <taxon>Ciliophora</taxon>
        <taxon>Intramacronucleata</taxon>
        <taxon>Oligohymenophorea</taxon>
        <taxon>Hymenostomatida</taxon>
        <taxon>Tetrahymenina</taxon>
        <taxon>Tetrahymenidae</taxon>
        <taxon>Tetrahymena</taxon>
    </lineage>
</organism>
<protein>
    <submittedName>
        <fullName evidence="1">Uncharacterized protein</fullName>
    </submittedName>
</protein>
<dbReference type="InParanoid" id="I7M7D7"/>
<dbReference type="AlphaFoldDB" id="I7M7D7"/>
<evidence type="ECO:0000313" key="1">
    <source>
        <dbReference type="EMBL" id="EAR91038.1"/>
    </source>
</evidence>
<dbReference type="Proteomes" id="UP000009168">
    <property type="component" value="Unassembled WGS sequence"/>
</dbReference>
<evidence type="ECO:0000313" key="2">
    <source>
        <dbReference type="Proteomes" id="UP000009168"/>
    </source>
</evidence>
<dbReference type="EMBL" id="GG662793">
    <property type="protein sequence ID" value="EAR91038.1"/>
    <property type="molecule type" value="Genomic_DNA"/>
</dbReference>
<dbReference type="GeneID" id="7840165"/>
<proteinExistence type="predicted"/>
<dbReference type="KEGG" id="tet:TTHERM_00146440"/>
<dbReference type="RefSeq" id="XP_001011283.1">
    <property type="nucleotide sequence ID" value="XM_001011283.1"/>
</dbReference>
<dbReference type="HOGENOM" id="CLU_971410_0_0_1"/>
<accession>I7M7D7</accession>
<gene>
    <name evidence="1" type="ORF">TTHERM_00146440</name>
</gene>
<keyword evidence="2" id="KW-1185">Reference proteome</keyword>